<proteinExistence type="inferred from homology"/>
<evidence type="ECO:0000256" key="7">
    <source>
        <dbReference type="ARBA" id="ARBA00023237"/>
    </source>
</evidence>
<evidence type="ECO:0000256" key="2">
    <source>
        <dbReference type="ARBA" id="ARBA00008163"/>
    </source>
</evidence>
<evidence type="ECO:0000256" key="6">
    <source>
        <dbReference type="ARBA" id="ARBA00023136"/>
    </source>
</evidence>
<gene>
    <name evidence="9" type="ORF">HRQ87_18230</name>
</gene>
<comment type="subcellular location">
    <subcellularLocation>
        <location evidence="1">Cell outer membrane</location>
        <topology evidence="1">Multi-pass membrane protein</topology>
    </subcellularLocation>
</comment>
<evidence type="ECO:0008006" key="11">
    <source>
        <dbReference type="Google" id="ProtNLM"/>
    </source>
</evidence>
<evidence type="ECO:0000256" key="1">
    <source>
        <dbReference type="ARBA" id="ARBA00004571"/>
    </source>
</evidence>
<dbReference type="RefSeq" id="WP_174139877.1">
    <property type="nucleotide sequence ID" value="NZ_JABUFE010000017.1"/>
</dbReference>
<dbReference type="InterPro" id="IPR005017">
    <property type="entry name" value="OMPP1/FadL/TodX"/>
</dbReference>
<evidence type="ECO:0000313" key="9">
    <source>
        <dbReference type="EMBL" id="NSX56725.1"/>
    </source>
</evidence>
<reference evidence="9 10" key="1">
    <citation type="submission" date="2020-06" db="EMBL/GenBank/DDBJ databases">
        <title>Sulfitobacter algicola sp. nov., isolated from green algae.</title>
        <authorList>
            <person name="Wang C."/>
        </authorList>
    </citation>
    <scope>NUCLEOTIDE SEQUENCE [LARGE SCALE GENOMIC DNA]</scope>
    <source>
        <strain evidence="9 10">1151</strain>
    </source>
</reference>
<evidence type="ECO:0000256" key="8">
    <source>
        <dbReference type="SAM" id="SignalP"/>
    </source>
</evidence>
<evidence type="ECO:0000313" key="10">
    <source>
        <dbReference type="Proteomes" id="UP000777935"/>
    </source>
</evidence>
<keyword evidence="7" id="KW-0998">Cell outer membrane</keyword>
<organism evidence="9 10">
    <name type="scientific">Parasulfitobacter algicola</name>
    <dbReference type="NCBI Taxonomy" id="2614809"/>
    <lineage>
        <taxon>Bacteria</taxon>
        <taxon>Pseudomonadati</taxon>
        <taxon>Pseudomonadota</taxon>
        <taxon>Alphaproteobacteria</taxon>
        <taxon>Rhodobacterales</taxon>
        <taxon>Roseobacteraceae</taxon>
        <taxon>Parasulfitobacter</taxon>
    </lineage>
</organism>
<dbReference type="Pfam" id="PF03349">
    <property type="entry name" value="Toluene_X"/>
    <property type="match status" value="1"/>
</dbReference>
<dbReference type="PANTHER" id="PTHR35093:SF8">
    <property type="entry name" value="OUTER MEMBRANE PROTEIN NMB0088-RELATED"/>
    <property type="match status" value="1"/>
</dbReference>
<comment type="similarity">
    <text evidence="2">Belongs to the OmpP1/FadL family.</text>
</comment>
<name>A0ABX2IZB5_9RHOB</name>
<keyword evidence="4" id="KW-0812">Transmembrane</keyword>
<dbReference type="Gene3D" id="2.40.160.60">
    <property type="entry name" value="Outer membrane protein transport protein (OMPP1/FadL/TodX)"/>
    <property type="match status" value="1"/>
</dbReference>
<keyword evidence="10" id="KW-1185">Reference proteome</keyword>
<accession>A0ABX2IZB5</accession>
<comment type="caution">
    <text evidence="9">The sequence shown here is derived from an EMBL/GenBank/DDBJ whole genome shotgun (WGS) entry which is preliminary data.</text>
</comment>
<keyword evidence="3" id="KW-1134">Transmembrane beta strand</keyword>
<dbReference type="PANTHER" id="PTHR35093">
    <property type="entry name" value="OUTER MEMBRANE PROTEIN NMB0088-RELATED"/>
    <property type="match status" value="1"/>
</dbReference>
<dbReference type="Proteomes" id="UP000777935">
    <property type="component" value="Unassembled WGS sequence"/>
</dbReference>
<dbReference type="SUPFAM" id="SSF56935">
    <property type="entry name" value="Porins"/>
    <property type="match status" value="1"/>
</dbReference>
<feature type="signal peptide" evidence="8">
    <location>
        <begin position="1"/>
        <end position="19"/>
    </location>
</feature>
<evidence type="ECO:0000256" key="3">
    <source>
        <dbReference type="ARBA" id="ARBA00022452"/>
    </source>
</evidence>
<dbReference type="EMBL" id="JABUFE010000017">
    <property type="protein sequence ID" value="NSX56725.1"/>
    <property type="molecule type" value="Genomic_DNA"/>
</dbReference>
<keyword evidence="5 8" id="KW-0732">Signal</keyword>
<sequence length="374" mass="39745">MKRVLTTAAVLAAGTGAAAAGGIERSNQSVGILFEEGTYAKLSFSQIDADVEGEQQVTPAATSPAGAKSGDVIDSYTNYNLAFKTSVNEQIDLAIIIDQPVGADVDYADDTDYAYGGGLTPFGSSASISSTGLRAILKYNLPNNVSIYGGLNYQRVEGEVSLFNGYEMETDTSAELGYLIGASYERPDIALRVALTYHSAIEHEFDADENGADTSFDSTVPQSLTLEFQTGVAPDTLLFGSIRWVDWTEFDITPTNYEAAFDAALVDYDDDTITYNLGLGRRFTENWSGAVTVGYEPSTGGFSGNLGPTDGFTSVGLAATYSINNVKITGGASYIWIGDAKTRTPNAFAPLGDTLGEFEDNTAIAYGIQIGYQF</sequence>
<evidence type="ECO:0000256" key="5">
    <source>
        <dbReference type="ARBA" id="ARBA00022729"/>
    </source>
</evidence>
<evidence type="ECO:0000256" key="4">
    <source>
        <dbReference type="ARBA" id="ARBA00022692"/>
    </source>
</evidence>
<keyword evidence="6" id="KW-0472">Membrane</keyword>
<feature type="chain" id="PRO_5046129128" description="Long-chain fatty acid transport protein" evidence="8">
    <location>
        <begin position="20"/>
        <end position="374"/>
    </location>
</feature>
<protein>
    <recommendedName>
        <fullName evidence="11">Long-chain fatty acid transport protein</fullName>
    </recommendedName>
</protein>